<protein>
    <submittedName>
        <fullName evidence="1">Putative membrane protein</fullName>
    </submittedName>
</protein>
<evidence type="ECO:0000313" key="2">
    <source>
        <dbReference type="Proteomes" id="UP000029278"/>
    </source>
</evidence>
<accession>A0A090Y9F4</accession>
<evidence type="ECO:0000313" key="1">
    <source>
        <dbReference type="EMBL" id="KFM94457.1"/>
    </source>
</evidence>
<comment type="caution">
    <text evidence="1">The sequence shown here is derived from an EMBL/GenBank/DDBJ whole genome shotgun (WGS) entry which is preliminary data.</text>
</comment>
<organism evidence="1 2">
    <name type="scientific">Paenibacillus macerans</name>
    <name type="common">Bacillus macerans</name>
    <dbReference type="NCBI Taxonomy" id="44252"/>
    <lineage>
        <taxon>Bacteria</taxon>
        <taxon>Bacillati</taxon>
        <taxon>Bacillota</taxon>
        <taxon>Bacilli</taxon>
        <taxon>Bacillales</taxon>
        <taxon>Paenibacillaceae</taxon>
        <taxon>Paenibacillus</taxon>
    </lineage>
</organism>
<reference evidence="1 2" key="1">
    <citation type="submission" date="2014-04" db="EMBL/GenBank/DDBJ databases">
        <authorList>
            <person name="Bishop-Lilly K.A."/>
            <person name="Broomall S.M."/>
            <person name="Chain P.S."/>
            <person name="Chertkov O."/>
            <person name="Coyne S.R."/>
            <person name="Daligault H.E."/>
            <person name="Davenport K.W."/>
            <person name="Erkkila T."/>
            <person name="Frey K.G."/>
            <person name="Gibbons H.S."/>
            <person name="Gu W."/>
            <person name="Jaissle J."/>
            <person name="Johnson S.L."/>
            <person name="Koroleva G.I."/>
            <person name="Ladner J.T."/>
            <person name="Lo C.-C."/>
            <person name="Minogue T.D."/>
            <person name="Munk C."/>
            <person name="Palacios G.F."/>
            <person name="Redden C.L."/>
            <person name="Rosenzweig C.N."/>
            <person name="Scholz M.B."/>
            <person name="Teshima H."/>
            <person name="Xu Y."/>
        </authorList>
    </citation>
    <scope>NUCLEOTIDE SEQUENCE [LARGE SCALE GENOMIC DNA]</scope>
    <source>
        <strain evidence="1 2">8244</strain>
    </source>
</reference>
<dbReference type="AlphaFoldDB" id="A0A090Y9F4"/>
<dbReference type="EMBL" id="JMQA01000047">
    <property type="protein sequence ID" value="KFM94457.1"/>
    <property type="molecule type" value="Genomic_DNA"/>
</dbReference>
<proteinExistence type="predicted"/>
<dbReference type="Proteomes" id="UP000029278">
    <property type="component" value="Unassembled WGS sequence"/>
</dbReference>
<dbReference type="STRING" id="44252.DJ90_1354"/>
<sequence>MRKRMLLFIMLSFLLATMGSLDSGMVRILIHGLGG</sequence>
<name>A0A090Y9F4_PAEMA</name>
<dbReference type="HOGENOM" id="CLU_3366197_0_0_9"/>
<gene>
    <name evidence="1" type="ORF">DJ90_1354</name>
</gene>
<keyword evidence="2" id="KW-1185">Reference proteome</keyword>